<proteinExistence type="predicted"/>
<evidence type="ECO:0000313" key="4">
    <source>
        <dbReference type="Proteomes" id="UP001158576"/>
    </source>
</evidence>
<dbReference type="InterPro" id="IPR043502">
    <property type="entry name" value="DNA/RNA_pol_sf"/>
</dbReference>
<feature type="domain" description="UmuC" evidence="2">
    <location>
        <begin position="242"/>
        <end position="465"/>
    </location>
</feature>
<feature type="domain" description="BRCT" evidence="1">
    <location>
        <begin position="39"/>
        <end position="126"/>
    </location>
</feature>
<dbReference type="Pfam" id="PF16589">
    <property type="entry name" value="BRCT_2"/>
    <property type="match status" value="1"/>
</dbReference>
<dbReference type="PANTHER" id="PTHR45990:SF1">
    <property type="entry name" value="DNA REPAIR PROTEIN REV1"/>
    <property type="match status" value="1"/>
</dbReference>
<dbReference type="Gene3D" id="3.40.50.10190">
    <property type="entry name" value="BRCT domain"/>
    <property type="match status" value="1"/>
</dbReference>
<gene>
    <name evidence="3" type="ORF">OKIOD_LOCUS3559</name>
</gene>
<dbReference type="Gene3D" id="3.40.1170.60">
    <property type="match status" value="1"/>
</dbReference>
<dbReference type="Gene3D" id="6.10.250.1490">
    <property type="match status" value="1"/>
</dbReference>
<evidence type="ECO:0000259" key="2">
    <source>
        <dbReference type="PROSITE" id="PS50173"/>
    </source>
</evidence>
<accession>A0ABN7S1H2</accession>
<dbReference type="EMBL" id="OU015568">
    <property type="protein sequence ID" value="CAG5088883.1"/>
    <property type="molecule type" value="Genomic_DNA"/>
</dbReference>
<dbReference type="SUPFAM" id="SSF56672">
    <property type="entry name" value="DNA/RNA polymerases"/>
    <property type="match status" value="1"/>
</dbReference>
<name>A0ABN7S1H2_OIKDI</name>
<dbReference type="InterPro" id="IPR043128">
    <property type="entry name" value="Rev_trsase/Diguanyl_cyclase"/>
</dbReference>
<dbReference type="PROSITE" id="PS50172">
    <property type="entry name" value="BRCT"/>
    <property type="match status" value="1"/>
</dbReference>
<dbReference type="SUPFAM" id="SSF52113">
    <property type="entry name" value="BRCT domain"/>
    <property type="match status" value="1"/>
</dbReference>
<reference evidence="3 4" key="1">
    <citation type="submission" date="2021-04" db="EMBL/GenBank/DDBJ databases">
        <authorList>
            <person name="Bliznina A."/>
        </authorList>
    </citation>
    <scope>NUCLEOTIDE SEQUENCE [LARGE SCALE GENOMIC DNA]</scope>
</reference>
<dbReference type="InterPro" id="IPR036420">
    <property type="entry name" value="BRCT_dom_sf"/>
</dbReference>
<evidence type="ECO:0000259" key="1">
    <source>
        <dbReference type="PROSITE" id="PS50172"/>
    </source>
</evidence>
<dbReference type="PROSITE" id="PS50173">
    <property type="entry name" value="UMUC"/>
    <property type="match status" value="1"/>
</dbReference>
<dbReference type="SMART" id="SM00292">
    <property type="entry name" value="BRCT"/>
    <property type="match status" value="1"/>
</dbReference>
<protein>
    <submittedName>
        <fullName evidence="3">Oidioi.mRNA.OKI2018_I69.PAR.g12001.t1.cds</fullName>
    </submittedName>
</protein>
<evidence type="ECO:0000313" key="3">
    <source>
        <dbReference type="EMBL" id="CAG5088883.1"/>
    </source>
</evidence>
<dbReference type="PANTHER" id="PTHR45990">
    <property type="entry name" value="DNA REPAIR PROTEIN REV1"/>
    <property type="match status" value="1"/>
</dbReference>
<dbReference type="Proteomes" id="UP001158576">
    <property type="component" value="Chromosome PAR"/>
</dbReference>
<keyword evidence="4" id="KW-1185">Reference proteome</keyword>
<dbReference type="InterPro" id="IPR001126">
    <property type="entry name" value="UmuC"/>
</dbReference>
<dbReference type="Gene3D" id="3.30.70.270">
    <property type="match status" value="1"/>
</dbReference>
<organism evidence="3 4">
    <name type="scientific">Oikopleura dioica</name>
    <name type="common">Tunicate</name>
    <dbReference type="NCBI Taxonomy" id="34765"/>
    <lineage>
        <taxon>Eukaryota</taxon>
        <taxon>Metazoa</taxon>
        <taxon>Chordata</taxon>
        <taxon>Tunicata</taxon>
        <taxon>Appendicularia</taxon>
        <taxon>Copelata</taxon>
        <taxon>Oikopleuridae</taxon>
        <taxon>Oikopleura</taxon>
    </lineage>
</organism>
<sequence>MTRINRDIRDVNGWGGFGEYWEERLRKLDDQWLKQVPKDAGNLFQGLRFWVNGLTDPPQSQLKQIFLKNGGILDLVKTPKTDFELVETLPRGKMLRLLHHHQIVKPKFITDCLKAGKLVDWKKYRLWKDQSGNLFTTKEEKMNARFIGKLSSPNFVDEKIYERSGYSEEQRMALSEELQEFLKERKLPKSWEDYTHPRKSIGEYYKKSRLHWLSAWKAELHHLVAELTRPPLMEGEKMGQFIAHIDIDSFFVSVAILDQPELRGRPIAICHGTTASYGNKNPSKKQKVAEEVEKNDLLETHRIGHGGHKVEAGESFSEIASCSYEARALGIKADMYLGQALKICPELVVLDYQLEDCKKVSEILYATCANFTPFIEAISCDELYMDLTKLVYKSNKATKEIAAEVKQKFKDKTGINVSIGLGPSRMLARMATKKAKPNGIYEISDGFEITELMENTPFIDVPQMGDRH</sequence>
<dbReference type="InterPro" id="IPR001357">
    <property type="entry name" value="BRCT_dom"/>
</dbReference>
<dbReference type="Pfam" id="PF00817">
    <property type="entry name" value="IMS"/>
    <property type="match status" value="1"/>
</dbReference>